<dbReference type="Proteomes" id="UP000549394">
    <property type="component" value="Unassembled WGS sequence"/>
</dbReference>
<protein>
    <submittedName>
        <fullName evidence="2">Uncharacterized protein</fullName>
    </submittedName>
</protein>
<dbReference type="AlphaFoldDB" id="A0A7I8VW69"/>
<dbReference type="FunFam" id="3.40.720.10:FF:000017">
    <property type="entry name" value="Predicted protein"/>
    <property type="match status" value="1"/>
</dbReference>
<accession>A0A7I8VW69</accession>
<evidence type="ECO:0000256" key="1">
    <source>
        <dbReference type="SAM" id="Phobius"/>
    </source>
</evidence>
<evidence type="ECO:0000313" key="2">
    <source>
        <dbReference type="EMBL" id="CAD5120581.1"/>
    </source>
</evidence>
<dbReference type="OrthoDB" id="413313at2759"/>
<dbReference type="GO" id="GO:0005615">
    <property type="term" value="C:extracellular space"/>
    <property type="evidence" value="ECO:0007669"/>
    <property type="project" value="TreeGrafter"/>
</dbReference>
<evidence type="ECO:0000313" key="3">
    <source>
        <dbReference type="Proteomes" id="UP000549394"/>
    </source>
</evidence>
<dbReference type="SUPFAM" id="SSF53649">
    <property type="entry name" value="Alkaline phosphatase-like"/>
    <property type="match status" value="1"/>
</dbReference>
<dbReference type="EMBL" id="CAJFCJ010000012">
    <property type="protein sequence ID" value="CAD5120581.1"/>
    <property type="molecule type" value="Genomic_DNA"/>
</dbReference>
<dbReference type="Pfam" id="PF02995">
    <property type="entry name" value="DUF229"/>
    <property type="match status" value="1"/>
</dbReference>
<keyword evidence="1" id="KW-0472">Membrane</keyword>
<organism evidence="2 3">
    <name type="scientific">Dimorphilus gyrociliatus</name>
    <dbReference type="NCBI Taxonomy" id="2664684"/>
    <lineage>
        <taxon>Eukaryota</taxon>
        <taxon>Metazoa</taxon>
        <taxon>Spiralia</taxon>
        <taxon>Lophotrochozoa</taxon>
        <taxon>Annelida</taxon>
        <taxon>Polychaeta</taxon>
        <taxon>Polychaeta incertae sedis</taxon>
        <taxon>Dinophilidae</taxon>
        <taxon>Dimorphilus</taxon>
    </lineage>
</organism>
<dbReference type="Gene3D" id="3.40.720.10">
    <property type="entry name" value="Alkaline Phosphatase, subunit A"/>
    <property type="match status" value="1"/>
</dbReference>
<comment type="caution">
    <text evidence="2">The sequence shown here is derived from an EMBL/GenBank/DDBJ whole genome shotgun (WGS) entry which is preliminary data.</text>
</comment>
<reference evidence="2 3" key="1">
    <citation type="submission" date="2020-08" db="EMBL/GenBank/DDBJ databases">
        <authorList>
            <person name="Hejnol A."/>
        </authorList>
    </citation>
    <scope>NUCLEOTIDE SEQUENCE [LARGE SCALE GENOMIC DNA]</scope>
</reference>
<gene>
    <name evidence="2" type="ORF">DGYR_LOCUS8660</name>
</gene>
<sequence length="638" mass="73857">MKCRFKNLIFISVVFSSFTYIFFLRSWGGFGSSQTNGGKYSIIQLLQGKSIVSPKRLQCVKDKLELWPEEIRKIYNEDNIEPMGCSSERDWIIVINGTLQVQVTDITDIQCQATPIVRVNDFTEREEAKITGLVAGSKIPSDFFRLDCIGRKDSLTKTFRTYYSAIKKREKFQKNKRKASRKKWNVLMFGFDSVSRMQWMRLLPQTHHYWTKVLNATVLESYNIVGDGTPQALLPILTGKTEVELPEARRGHADAVQVDNHPWIWKQFSNDGYVTQWGEDGQSFGTFQFRMLGFKDPPTDYYLRPFERAVHKKFCLGSVPTHKQMTNWIDELWRVYKGEETPKFSFLFHSVYTHGYTKQLSIADEDMKKWLKHLKDDNILKNTFVILMADHGPRFLSLRAHIQGKYEERNPYFSIRIPDDFDKMYPNARATLQQNANRLTTPFDIHATFEDILNFDPFEVIDERKRGLSILKDIPLDRTCNKAGIEAHWCSCLSWKKLKITDPLVTKSAESVISLFNSHLVPFSKSCSKLKLGSVISALKLEHNSDVLKFKKSSDQHGRVADLSDEMKADDARIRVDFITLPNNGRYEATVKLNLINNSLSADMTQISRINRYGKQPHCIMDRVPELRPICYCIVQLN</sequence>
<dbReference type="PANTHER" id="PTHR10974:SF1">
    <property type="entry name" value="FI08016P-RELATED"/>
    <property type="match status" value="1"/>
</dbReference>
<keyword evidence="3" id="KW-1185">Reference proteome</keyword>
<name>A0A7I8VW69_9ANNE</name>
<dbReference type="CDD" id="cd16021">
    <property type="entry name" value="ALP_like"/>
    <property type="match status" value="1"/>
</dbReference>
<feature type="transmembrane region" description="Helical" evidence="1">
    <location>
        <begin position="7"/>
        <end position="27"/>
    </location>
</feature>
<keyword evidence="1" id="KW-1133">Transmembrane helix</keyword>
<dbReference type="InterPro" id="IPR017850">
    <property type="entry name" value="Alkaline_phosphatase_core_sf"/>
</dbReference>
<dbReference type="InterPro" id="IPR004245">
    <property type="entry name" value="DUF229"/>
</dbReference>
<keyword evidence="1" id="KW-0812">Transmembrane</keyword>
<proteinExistence type="predicted"/>
<dbReference type="PANTHER" id="PTHR10974">
    <property type="entry name" value="FI08016P-RELATED"/>
    <property type="match status" value="1"/>
</dbReference>